<feature type="compositionally biased region" description="Acidic residues" evidence="2">
    <location>
        <begin position="438"/>
        <end position="447"/>
    </location>
</feature>
<protein>
    <submittedName>
        <fullName evidence="3">Uncharacterized protein</fullName>
    </submittedName>
</protein>
<dbReference type="AlphaFoldDB" id="A0A9P0ZM01"/>
<feature type="region of interest" description="Disordered" evidence="2">
    <location>
        <begin position="115"/>
        <end position="153"/>
    </location>
</feature>
<evidence type="ECO:0000313" key="4">
    <source>
        <dbReference type="Proteomes" id="UP001152484"/>
    </source>
</evidence>
<feature type="compositionally biased region" description="Low complexity" evidence="2">
    <location>
        <begin position="115"/>
        <end position="124"/>
    </location>
</feature>
<sequence length="460" mass="50112">MELRDLFRRHPKVGSAALEKDGLIIAKIPPGRTKQVSIKDFTADKELFALGFRRYRFLGETDEKYPVLAGGVNMDVGKLFALKKKGKTQAQKKDPSVQPPVGAFFQKEAPEPSAAEGVVGVAEGATKKKKGSKAIEPPSKKQRGTGGTVGQDAPLVIIEDRPSPDPPVDAAAMAQTNPPLRSPPREILQLSLAPGASVLHGSAEPKAFLRGMTSVMDKAALSTYDDEALENRILRSSLTACVALGEHAQRLEQWRLRKAEQDREMKELILKNSEAVKQMAMLEEDLRKAAEGKAAAEEARLEAERAAKKAAEEAEIAKAEAVAKAREEAVVAFVAEGWKTEDRRQWVASVVESSVDDWVKGPGADWMAEKGDSYYQGGEFFTQHLVYRRLARHFKVPLEEFDPSAYGLPALQPDVRNPLPPGEERPVIHDSMMMGGSGDDDIEDAVGEEVTSKPAEEAAA</sequence>
<keyword evidence="4" id="KW-1185">Reference proteome</keyword>
<reference evidence="3" key="1">
    <citation type="submission" date="2022-07" db="EMBL/GenBank/DDBJ databases">
        <authorList>
            <person name="Macas J."/>
            <person name="Novak P."/>
            <person name="Neumann P."/>
        </authorList>
    </citation>
    <scope>NUCLEOTIDE SEQUENCE</scope>
</reference>
<evidence type="ECO:0000256" key="2">
    <source>
        <dbReference type="SAM" id="MobiDB-lite"/>
    </source>
</evidence>
<dbReference type="EMBL" id="CAMAPE010000047">
    <property type="protein sequence ID" value="CAH9105048.1"/>
    <property type="molecule type" value="Genomic_DNA"/>
</dbReference>
<accession>A0A9P0ZM01</accession>
<evidence type="ECO:0000313" key="3">
    <source>
        <dbReference type="EMBL" id="CAH9105048.1"/>
    </source>
</evidence>
<feature type="region of interest" description="Disordered" evidence="2">
    <location>
        <begin position="412"/>
        <end position="460"/>
    </location>
</feature>
<comment type="caution">
    <text evidence="3">The sequence shown here is derived from an EMBL/GenBank/DDBJ whole genome shotgun (WGS) entry which is preliminary data.</text>
</comment>
<organism evidence="3 4">
    <name type="scientific">Cuscuta europaea</name>
    <name type="common">European dodder</name>
    <dbReference type="NCBI Taxonomy" id="41803"/>
    <lineage>
        <taxon>Eukaryota</taxon>
        <taxon>Viridiplantae</taxon>
        <taxon>Streptophyta</taxon>
        <taxon>Embryophyta</taxon>
        <taxon>Tracheophyta</taxon>
        <taxon>Spermatophyta</taxon>
        <taxon>Magnoliopsida</taxon>
        <taxon>eudicotyledons</taxon>
        <taxon>Gunneridae</taxon>
        <taxon>Pentapetalae</taxon>
        <taxon>asterids</taxon>
        <taxon>lamiids</taxon>
        <taxon>Solanales</taxon>
        <taxon>Convolvulaceae</taxon>
        <taxon>Cuscuteae</taxon>
        <taxon>Cuscuta</taxon>
        <taxon>Cuscuta subgen. Cuscuta</taxon>
    </lineage>
</organism>
<keyword evidence="1" id="KW-0175">Coiled coil</keyword>
<name>A0A9P0ZM01_CUSEU</name>
<feature type="coiled-coil region" evidence="1">
    <location>
        <begin position="251"/>
        <end position="329"/>
    </location>
</feature>
<evidence type="ECO:0000256" key="1">
    <source>
        <dbReference type="SAM" id="Coils"/>
    </source>
</evidence>
<proteinExistence type="predicted"/>
<gene>
    <name evidence="3" type="ORF">CEURO_LOCUS16786</name>
</gene>
<dbReference type="Proteomes" id="UP001152484">
    <property type="component" value="Unassembled WGS sequence"/>
</dbReference>
<feature type="compositionally biased region" description="Basic and acidic residues" evidence="2">
    <location>
        <begin position="450"/>
        <end position="460"/>
    </location>
</feature>